<dbReference type="Proteomes" id="UP000622797">
    <property type="component" value="Unassembled WGS sequence"/>
</dbReference>
<evidence type="ECO:0000313" key="2">
    <source>
        <dbReference type="EMBL" id="KAF4961875.1"/>
    </source>
</evidence>
<comment type="caution">
    <text evidence="2">The sequence shown here is derived from an EMBL/GenBank/DDBJ whole genome shotgun (WGS) entry which is preliminary data.</text>
</comment>
<feature type="compositionally biased region" description="Polar residues" evidence="1">
    <location>
        <begin position="142"/>
        <end position="159"/>
    </location>
</feature>
<feature type="region of interest" description="Disordered" evidence="1">
    <location>
        <begin position="142"/>
        <end position="161"/>
    </location>
</feature>
<feature type="region of interest" description="Disordered" evidence="1">
    <location>
        <begin position="1"/>
        <end position="29"/>
    </location>
</feature>
<evidence type="ECO:0008006" key="4">
    <source>
        <dbReference type="Google" id="ProtNLM"/>
    </source>
</evidence>
<name>A0A8H4TPT6_9HYPO</name>
<reference evidence="2" key="1">
    <citation type="journal article" date="2020" name="BMC Genomics">
        <title>Correction to: Identification and distribution of gene clusters required for synthesis of sphingolipid metabolism inhibitors in diverse species of the filamentous fungus Fusarium.</title>
        <authorList>
            <person name="Kim H.S."/>
            <person name="Lohmar J.M."/>
            <person name="Busman M."/>
            <person name="Brown D.W."/>
            <person name="Naumann T.A."/>
            <person name="Divon H.H."/>
            <person name="Lysoe E."/>
            <person name="Uhlig S."/>
            <person name="Proctor R.H."/>
        </authorList>
    </citation>
    <scope>NUCLEOTIDE SEQUENCE</scope>
    <source>
        <strain evidence="2">NRRL 20472</strain>
    </source>
</reference>
<evidence type="ECO:0000313" key="3">
    <source>
        <dbReference type="Proteomes" id="UP000622797"/>
    </source>
</evidence>
<reference evidence="2" key="2">
    <citation type="submission" date="2020-05" db="EMBL/GenBank/DDBJ databases">
        <authorList>
            <person name="Kim H.-S."/>
            <person name="Proctor R.H."/>
            <person name="Brown D.W."/>
        </authorList>
    </citation>
    <scope>NUCLEOTIDE SEQUENCE</scope>
    <source>
        <strain evidence="2">NRRL 20472</strain>
    </source>
</reference>
<evidence type="ECO:0000256" key="1">
    <source>
        <dbReference type="SAM" id="MobiDB-lite"/>
    </source>
</evidence>
<gene>
    <name evidence="2" type="ORF">FSARC_10015</name>
</gene>
<sequence length="237" mass="25817">MPRKTRTPESLALNRENQRRSRARQRELLDDLQSRVRDYERRDGQATLEMQRVARAVADENAALRGLLAAKGVPADEVEAHVEAVKQEEKAIVRTGVSSVTPASTPSCAASPVAITSRPMPCSQSQGCGLAQENGNAPFAFQSKTYSPPTPATTDTSGTEEVISERPRCCAKPQPQPQLQSEARSPDKIHCMEAATILAQIRGHSDISQTRASLGCSTNDDCMVRNTDLLNLMDQMT</sequence>
<proteinExistence type="predicted"/>
<keyword evidence="3" id="KW-1185">Reference proteome</keyword>
<dbReference type="CDD" id="cd14688">
    <property type="entry name" value="bZIP_YAP"/>
    <property type="match status" value="1"/>
</dbReference>
<protein>
    <recommendedName>
        <fullName evidence="4">BZIP domain-containing protein</fullName>
    </recommendedName>
</protein>
<dbReference type="PANTHER" id="PTHR42070:SF1">
    <property type="entry name" value="FILAMENT ASSOCIATED PROTEIN, PUTATIVE (AFU_ORTHOLOGUE AFUA_8G06630)-RELATED"/>
    <property type="match status" value="1"/>
</dbReference>
<accession>A0A8H4TPT6</accession>
<dbReference type="PANTHER" id="PTHR42070">
    <property type="entry name" value="FILAMENT ASSOCIATED PROTEIN, PUTATIVE (AFU_ORTHOLOGUE AFUA_8G06630)-RELATED"/>
    <property type="match status" value="1"/>
</dbReference>
<organism evidence="2 3">
    <name type="scientific">Fusarium sarcochroum</name>
    <dbReference type="NCBI Taxonomy" id="1208366"/>
    <lineage>
        <taxon>Eukaryota</taxon>
        <taxon>Fungi</taxon>
        <taxon>Dikarya</taxon>
        <taxon>Ascomycota</taxon>
        <taxon>Pezizomycotina</taxon>
        <taxon>Sordariomycetes</taxon>
        <taxon>Hypocreomycetidae</taxon>
        <taxon>Hypocreales</taxon>
        <taxon>Nectriaceae</taxon>
        <taxon>Fusarium</taxon>
        <taxon>Fusarium lateritium species complex</taxon>
    </lineage>
</organism>
<dbReference type="OrthoDB" id="4505928at2759"/>
<dbReference type="AlphaFoldDB" id="A0A8H4TPT6"/>
<dbReference type="EMBL" id="JABEXW010000592">
    <property type="protein sequence ID" value="KAF4961875.1"/>
    <property type="molecule type" value="Genomic_DNA"/>
</dbReference>
<feature type="compositionally biased region" description="Basic and acidic residues" evidence="1">
    <location>
        <begin position="16"/>
        <end position="29"/>
    </location>
</feature>